<reference evidence="2" key="1">
    <citation type="submission" date="2023-01" db="EMBL/GenBank/DDBJ databases">
        <title>Colletotrichum chrysophilum M932 genome sequence.</title>
        <authorList>
            <person name="Baroncelli R."/>
        </authorList>
    </citation>
    <scope>NUCLEOTIDE SEQUENCE</scope>
    <source>
        <strain evidence="2">M932</strain>
    </source>
</reference>
<accession>A0AAD8ZXN6</accession>
<dbReference type="EMBL" id="JAQOWY010001194">
    <property type="protein sequence ID" value="KAK1837507.1"/>
    <property type="molecule type" value="Genomic_DNA"/>
</dbReference>
<dbReference type="AlphaFoldDB" id="A0AAD8ZXN6"/>
<gene>
    <name evidence="2" type="ORF">CCHR01_19871</name>
</gene>
<evidence type="ECO:0000313" key="2">
    <source>
        <dbReference type="EMBL" id="KAK1837507.1"/>
    </source>
</evidence>
<dbReference type="Proteomes" id="UP001243330">
    <property type="component" value="Unassembled WGS sequence"/>
</dbReference>
<comment type="caution">
    <text evidence="2">The sequence shown here is derived from an EMBL/GenBank/DDBJ whole genome shotgun (WGS) entry which is preliminary data.</text>
</comment>
<proteinExistence type="predicted"/>
<organism evidence="2 3">
    <name type="scientific">Colletotrichum chrysophilum</name>
    <dbReference type="NCBI Taxonomy" id="1836956"/>
    <lineage>
        <taxon>Eukaryota</taxon>
        <taxon>Fungi</taxon>
        <taxon>Dikarya</taxon>
        <taxon>Ascomycota</taxon>
        <taxon>Pezizomycotina</taxon>
        <taxon>Sordariomycetes</taxon>
        <taxon>Hypocreomycetidae</taxon>
        <taxon>Glomerellales</taxon>
        <taxon>Glomerellaceae</taxon>
        <taxon>Colletotrichum</taxon>
        <taxon>Colletotrichum gloeosporioides species complex</taxon>
    </lineage>
</organism>
<sequence length="37" mass="4207">MAWWLVWQDKLTGSPGARAPIYTSTPPLSIHNHTPFE</sequence>
<protein>
    <submittedName>
        <fullName evidence="2">Uncharacterized protein</fullName>
    </submittedName>
</protein>
<keyword evidence="3" id="KW-1185">Reference proteome</keyword>
<evidence type="ECO:0000313" key="3">
    <source>
        <dbReference type="Proteomes" id="UP001243330"/>
    </source>
</evidence>
<name>A0AAD8ZXN6_9PEZI</name>
<feature type="region of interest" description="Disordered" evidence="1">
    <location>
        <begin position="16"/>
        <end position="37"/>
    </location>
</feature>
<evidence type="ECO:0000256" key="1">
    <source>
        <dbReference type="SAM" id="MobiDB-lite"/>
    </source>
</evidence>